<gene>
    <name evidence="1" type="ORF">CVO96_02710</name>
</gene>
<keyword evidence="1" id="KW-0418">Kinase</keyword>
<dbReference type="Proteomes" id="UP000236379">
    <property type="component" value="Unassembled WGS sequence"/>
</dbReference>
<organism evidence="1 2">
    <name type="scientific">Deinococcus koreensis</name>
    <dbReference type="NCBI Taxonomy" id="2054903"/>
    <lineage>
        <taxon>Bacteria</taxon>
        <taxon>Thermotogati</taxon>
        <taxon>Deinococcota</taxon>
        <taxon>Deinococci</taxon>
        <taxon>Deinococcales</taxon>
        <taxon>Deinococcaceae</taxon>
        <taxon>Deinococcus</taxon>
    </lineage>
</organism>
<evidence type="ECO:0000313" key="2">
    <source>
        <dbReference type="Proteomes" id="UP000236379"/>
    </source>
</evidence>
<sequence length="159" mass="17622">MTRLLITGMSGTGKTSVLGELQARGFETVETDVDDWCVWGALPGSADEGWLWREGRMRELLARPRTRPLFISGCVANQGQFYPLFDHVVLLSAPVDVILERVRARTHNPYGKTPEQQAELLNHLRDVEPLLRAGADLELDSSRLGVGELADALIELSAR</sequence>
<protein>
    <submittedName>
        <fullName evidence="1">Shikimate kinase</fullName>
    </submittedName>
</protein>
<reference evidence="1 2" key="1">
    <citation type="submission" date="2018-01" db="EMBL/GenBank/DDBJ databases">
        <title>Deinococcus koreensis sp. nov., a radiation-resistant bacterium isolated from river water.</title>
        <authorList>
            <person name="Choi A."/>
        </authorList>
    </citation>
    <scope>NUCLEOTIDE SEQUENCE [LARGE SCALE GENOMIC DNA]</scope>
    <source>
        <strain evidence="1 2">SJW1-2</strain>
    </source>
</reference>
<dbReference type="OrthoDB" id="5019413at2"/>
<accession>A0A2K3UV58</accession>
<dbReference type="InterPro" id="IPR027417">
    <property type="entry name" value="P-loop_NTPase"/>
</dbReference>
<dbReference type="SUPFAM" id="SSF52540">
    <property type="entry name" value="P-loop containing nucleoside triphosphate hydrolases"/>
    <property type="match status" value="1"/>
</dbReference>
<proteinExistence type="predicted"/>
<dbReference type="Pfam" id="PF13238">
    <property type="entry name" value="AAA_18"/>
    <property type="match status" value="1"/>
</dbReference>
<evidence type="ECO:0000313" key="1">
    <source>
        <dbReference type="EMBL" id="PNY80425.1"/>
    </source>
</evidence>
<dbReference type="GO" id="GO:0016301">
    <property type="term" value="F:kinase activity"/>
    <property type="evidence" value="ECO:0007669"/>
    <property type="project" value="UniProtKB-KW"/>
</dbReference>
<dbReference type="AlphaFoldDB" id="A0A2K3UV58"/>
<dbReference type="RefSeq" id="WP_103310058.1">
    <property type="nucleotide sequence ID" value="NZ_PPPD01000001.1"/>
</dbReference>
<comment type="caution">
    <text evidence="1">The sequence shown here is derived from an EMBL/GenBank/DDBJ whole genome shotgun (WGS) entry which is preliminary data.</text>
</comment>
<name>A0A2K3UV58_9DEIO</name>
<keyword evidence="1" id="KW-0808">Transferase</keyword>
<keyword evidence="2" id="KW-1185">Reference proteome</keyword>
<dbReference type="Gene3D" id="3.40.50.300">
    <property type="entry name" value="P-loop containing nucleotide triphosphate hydrolases"/>
    <property type="match status" value="1"/>
</dbReference>
<dbReference type="EMBL" id="PPPD01000001">
    <property type="protein sequence ID" value="PNY80425.1"/>
    <property type="molecule type" value="Genomic_DNA"/>
</dbReference>